<protein>
    <recommendedName>
        <fullName evidence="3">DUF1450 domain-containing protein</fullName>
    </recommendedName>
</protein>
<sequence>MNPLLECCEQNLAKGLDQVVNLPEIASRVDLVTYGCMNECQTCAKMYYGFLEGEWVTGNTLVEFKTHLLEALEHWEKENL</sequence>
<evidence type="ECO:0000313" key="2">
    <source>
        <dbReference type="Proteomes" id="UP000277864"/>
    </source>
</evidence>
<dbReference type="AlphaFoldDB" id="A0A3S0A4N4"/>
<dbReference type="OrthoDB" id="1684419at2"/>
<comment type="caution">
    <text evidence="1">The sequence shown here is derived from an EMBL/GenBank/DDBJ whole genome shotgun (WGS) entry which is preliminary data.</text>
</comment>
<reference evidence="1 2" key="1">
    <citation type="submission" date="2018-03" db="EMBL/GenBank/DDBJ databases">
        <authorList>
            <person name="Gulvik C.A."/>
        </authorList>
    </citation>
    <scope>NUCLEOTIDE SEQUENCE [LARGE SCALE GENOMIC DNA]</scope>
    <source>
        <strain evidence="1 2">JCM 31581</strain>
    </source>
</reference>
<dbReference type="EMBL" id="PXZH01000005">
    <property type="protein sequence ID" value="RST88802.1"/>
    <property type="molecule type" value="Genomic_DNA"/>
</dbReference>
<dbReference type="RefSeq" id="WP_125943680.1">
    <property type="nucleotide sequence ID" value="NZ_PXZH01000005.1"/>
</dbReference>
<gene>
    <name evidence="1" type="ORF">C7P63_08240</name>
</gene>
<accession>A0A3S0A4N4</accession>
<organism evidence="1 2">
    <name type="scientific">Vagococcus humatus</name>
    <dbReference type="NCBI Taxonomy" id="1889241"/>
    <lineage>
        <taxon>Bacteria</taxon>
        <taxon>Bacillati</taxon>
        <taxon>Bacillota</taxon>
        <taxon>Bacilli</taxon>
        <taxon>Lactobacillales</taxon>
        <taxon>Enterococcaceae</taxon>
        <taxon>Vagococcus</taxon>
    </lineage>
</organism>
<dbReference type="InterPro" id="IPR009910">
    <property type="entry name" value="DUF1450"/>
</dbReference>
<name>A0A3S0A4N4_9ENTE</name>
<evidence type="ECO:0008006" key="3">
    <source>
        <dbReference type="Google" id="ProtNLM"/>
    </source>
</evidence>
<proteinExistence type="predicted"/>
<dbReference type="Pfam" id="PF07293">
    <property type="entry name" value="DUF1450"/>
    <property type="match status" value="1"/>
</dbReference>
<dbReference type="Proteomes" id="UP000277864">
    <property type="component" value="Unassembled WGS sequence"/>
</dbReference>
<evidence type="ECO:0000313" key="1">
    <source>
        <dbReference type="EMBL" id="RST88802.1"/>
    </source>
</evidence>
<keyword evidence="2" id="KW-1185">Reference proteome</keyword>